<reference evidence="1 2" key="1">
    <citation type="journal article" name="Front. Microbiol.">
        <title>Sugar Metabolism of the First Thermophilic Planctomycete Thermogutta terrifontis: Comparative Genomic and Transcriptomic Approaches.</title>
        <authorList>
            <person name="Elcheninov A.G."/>
            <person name="Menzel P."/>
            <person name="Gudbergsdottir S.R."/>
            <person name="Slesarev A.I."/>
            <person name="Kadnikov V.V."/>
            <person name="Krogh A."/>
            <person name="Bonch-Osmolovskaya E.A."/>
            <person name="Peng X."/>
            <person name="Kublanov I.V."/>
        </authorList>
    </citation>
    <scope>NUCLEOTIDE SEQUENCE [LARGE SCALE GENOMIC DNA]</scope>
    <source>
        <strain evidence="1 2">R1</strain>
    </source>
</reference>
<sequence>MNCPYNIGGTRLSGPFFPEGRFPEGPACQVRRSTFDHPSLISGTMSVPSG</sequence>
<dbReference type="Proteomes" id="UP000215086">
    <property type="component" value="Chromosome"/>
</dbReference>
<accession>A0A286RB36</accession>
<organism evidence="1 2">
    <name type="scientific">Thermogutta terrifontis</name>
    <dbReference type="NCBI Taxonomy" id="1331910"/>
    <lineage>
        <taxon>Bacteria</taxon>
        <taxon>Pseudomonadati</taxon>
        <taxon>Planctomycetota</taxon>
        <taxon>Planctomycetia</taxon>
        <taxon>Pirellulales</taxon>
        <taxon>Thermoguttaceae</taxon>
        <taxon>Thermogutta</taxon>
    </lineage>
</organism>
<protein>
    <submittedName>
        <fullName evidence="1">Uncharacterized protein</fullName>
    </submittedName>
</protein>
<proteinExistence type="predicted"/>
<evidence type="ECO:0000313" key="1">
    <source>
        <dbReference type="EMBL" id="ASV73180.1"/>
    </source>
</evidence>
<dbReference type="KEGG" id="ttf:THTE_0578"/>
<dbReference type="AlphaFoldDB" id="A0A286RB36"/>
<name>A0A286RB36_9BACT</name>
<dbReference type="EMBL" id="CP018477">
    <property type="protein sequence ID" value="ASV73180.1"/>
    <property type="molecule type" value="Genomic_DNA"/>
</dbReference>
<evidence type="ECO:0000313" key="2">
    <source>
        <dbReference type="Proteomes" id="UP000215086"/>
    </source>
</evidence>
<gene>
    <name evidence="1" type="ORF">THTE_0578</name>
</gene>
<keyword evidence="2" id="KW-1185">Reference proteome</keyword>